<dbReference type="Pfam" id="PF06224">
    <property type="entry name" value="AlkZ-like"/>
    <property type="match status" value="1"/>
</dbReference>
<dbReference type="EMBL" id="FLUL01000001">
    <property type="protein sequence ID" value="SBV94293.1"/>
    <property type="molecule type" value="Genomic_DNA"/>
</dbReference>
<accession>A0A212J4D4</accession>
<dbReference type="InterPro" id="IPR009351">
    <property type="entry name" value="AlkZ-like"/>
</dbReference>
<dbReference type="PANTHER" id="PTHR38479:SF2">
    <property type="entry name" value="WINGED HELIX DNA-BINDING DOMAIN-CONTAINING PROTEIN"/>
    <property type="match status" value="1"/>
</dbReference>
<organism evidence="1">
    <name type="scientific">uncultured Dysgonomonas sp</name>
    <dbReference type="NCBI Taxonomy" id="206096"/>
    <lineage>
        <taxon>Bacteria</taxon>
        <taxon>Pseudomonadati</taxon>
        <taxon>Bacteroidota</taxon>
        <taxon>Bacteroidia</taxon>
        <taxon>Bacteroidales</taxon>
        <taxon>Dysgonomonadaceae</taxon>
        <taxon>Dysgonomonas</taxon>
        <taxon>environmental samples</taxon>
    </lineage>
</organism>
<proteinExistence type="predicted"/>
<reference evidence="1" key="1">
    <citation type="submission" date="2016-04" db="EMBL/GenBank/DDBJ databases">
        <authorList>
            <person name="Evans L.H."/>
            <person name="Alamgir A."/>
            <person name="Owens N."/>
            <person name="Weber N.D."/>
            <person name="Virtaneva K."/>
            <person name="Barbian K."/>
            <person name="Babar A."/>
            <person name="Rosenke K."/>
        </authorList>
    </citation>
    <scope>NUCLEOTIDE SEQUENCE</scope>
    <source>
        <strain evidence="1">86-2</strain>
    </source>
</reference>
<sequence>MKAEDILSLRLSNHELDGSFVGEVYELVSWMGAIQAQDYNMAKWGIGIRIPEITDQKIEGALNKGDILRLHILRPTWHFVSKDDIYWMLYLSVPRVKTAMRSYDKDLGLTEAFIARTNSIIEKALQGNSLTRQELKDVINRAGIAADNRTVNHIMMHAELDGVVCNGEMKGKKQTYALLQEKVPKMTNQFNKDECLYKLAFKYFRSHGPATLHDFIWWSGLTTAEARQGIALIGNDFIHEIINDQTYIFHRDSKLVSSDNLINLLPAFDEFTVSYKDRKESLHIDHHHKIITSPGIFRPAISLDGKVIGTWKKSSKKNETLDTEFFYASSKKTQNLVTKAIEGYKKYLL</sequence>
<name>A0A212J4D4_9BACT</name>
<dbReference type="AlphaFoldDB" id="A0A212J4D4"/>
<dbReference type="RefSeq" id="WP_296947191.1">
    <property type="nucleotide sequence ID" value="NZ_LT599021.1"/>
</dbReference>
<protein>
    <recommendedName>
        <fullName evidence="2">Winged helix DNA-binding domain-containing protein</fullName>
    </recommendedName>
</protein>
<gene>
    <name evidence="1" type="ORF">KL86DYS2_10702</name>
</gene>
<evidence type="ECO:0000313" key="1">
    <source>
        <dbReference type="EMBL" id="SBV94293.1"/>
    </source>
</evidence>
<dbReference type="PANTHER" id="PTHR38479">
    <property type="entry name" value="LMO0824 PROTEIN"/>
    <property type="match status" value="1"/>
</dbReference>
<evidence type="ECO:0008006" key="2">
    <source>
        <dbReference type="Google" id="ProtNLM"/>
    </source>
</evidence>